<sequence>MTLRLDHIAIGAASLDDGVAWLEDRLGVPLSGGGAHPRMGTHNRLLKLGQRLYLEVIAIDPDAPAPDRPRWFGLDDPAVQARLAERPRLLAWIARTNDIGATLAQGPEGLGEVQPMSRGDLEWRITVRPDGAPPAGGALPLLIQWPQDRHPADGLPESGCRLERLTLRHTAPERIRDGLMRLEFVAGPAAVVATPDEAPGLAADIRTPRGRTVVIDS</sequence>
<dbReference type="EMBL" id="ANHY01000005">
    <property type="protein sequence ID" value="EKV31814.1"/>
    <property type="molecule type" value="Genomic_DNA"/>
</dbReference>
<reference evidence="2 3" key="1">
    <citation type="journal article" date="2013" name="Genome Announc.">
        <title>Draft Genome Sequence of an Alphaproteobacterium, Caenispirillum salinarum AK4(T), Isolated from a Solar Saltern.</title>
        <authorList>
            <person name="Khatri I."/>
            <person name="Singh A."/>
            <person name="Korpole S."/>
            <person name="Pinnaka A.K."/>
            <person name="Subramanian S."/>
        </authorList>
    </citation>
    <scope>NUCLEOTIDE SEQUENCE [LARGE SCALE GENOMIC DNA]</scope>
    <source>
        <strain evidence="2 3">AK4</strain>
    </source>
</reference>
<dbReference type="Proteomes" id="UP000009881">
    <property type="component" value="Unassembled WGS sequence"/>
</dbReference>
<evidence type="ECO:0000259" key="1">
    <source>
        <dbReference type="Pfam" id="PF13468"/>
    </source>
</evidence>
<dbReference type="Gene3D" id="3.10.180.10">
    <property type="entry name" value="2,3-Dihydroxybiphenyl 1,2-Dioxygenase, domain 1"/>
    <property type="match status" value="1"/>
</dbReference>
<accession>K9H422</accession>
<dbReference type="AlphaFoldDB" id="K9H422"/>
<evidence type="ECO:0000313" key="2">
    <source>
        <dbReference type="EMBL" id="EKV31814.1"/>
    </source>
</evidence>
<keyword evidence="3" id="KW-1185">Reference proteome</keyword>
<evidence type="ECO:0000313" key="3">
    <source>
        <dbReference type="Proteomes" id="UP000009881"/>
    </source>
</evidence>
<organism evidence="2 3">
    <name type="scientific">Caenispirillum salinarum AK4</name>
    <dbReference type="NCBI Taxonomy" id="1238182"/>
    <lineage>
        <taxon>Bacteria</taxon>
        <taxon>Pseudomonadati</taxon>
        <taxon>Pseudomonadota</taxon>
        <taxon>Alphaproteobacteria</taxon>
        <taxon>Rhodospirillales</taxon>
        <taxon>Novispirillaceae</taxon>
        <taxon>Caenispirillum</taxon>
    </lineage>
</organism>
<dbReference type="Pfam" id="PF13468">
    <property type="entry name" value="Glyoxalase_3"/>
    <property type="match status" value="1"/>
</dbReference>
<comment type="caution">
    <text evidence="2">The sequence shown here is derived from an EMBL/GenBank/DDBJ whole genome shotgun (WGS) entry which is preliminary data.</text>
</comment>
<dbReference type="STRING" id="1238182.C882_3565"/>
<protein>
    <submittedName>
        <fullName evidence="2">Riboflavin-specific deaminase</fullName>
    </submittedName>
</protein>
<dbReference type="eggNOG" id="COG0346">
    <property type="taxonomic scope" value="Bacteria"/>
</dbReference>
<name>K9H422_9PROT</name>
<dbReference type="InterPro" id="IPR025870">
    <property type="entry name" value="Glyoxalase-like_dom"/>
</dbReference>
<gene>
    <name evidence="2" type="ORF">C882_3565</name>
</gene>
<dbReference type="PATRIC" id="fig|1238182.3.peg.1236"/>
<proteinExistence type="predicted"/>
<dbReference type="RefSeq" id="WP_009539683.1">
    <property type="nucleotide sequence ID" value="NZ_ANHY01000005.1"/>
</dbReference>
<dbReference type="InterPro" id="IPR029068">
    <property type="entry name" value="Glyas_Bleomycin-R_OHBP_Dase"/>
</dbReference>
<dbReference type="SUPFAM" id="SSF54593">
    <property type="entry name" value="Glyoxalase/Bleomycin resistance protein/Dihydroxybiphenyl dioxygenase"/>
    <property type="match status" value="1"/>
</dbReference>
<dbReference type="OrthoDB" id="8451710at2"/>
<feature type="domain" description="Glyoxalase-like" evidence="1">
    <location>
        <begin position="5"/>
        <end position="180"/>
    </location>
</feature>